<evidence type="ECO:0000313" key="2">
    <source>
        <dbReference type="EMBL" id="BAD40735.1"/>
    </source>
</evidence>
<organism evidence="2 3">
    <name type="scientific">Symbiobacterium thermophilum (strain DSM 24528 / JCM 14929 / IAM 14863 / T)</name>
    <dbReference type="NCBI Taxonomy" id="292459"/>
    <lineage>
        <taxon>Bacteria</taxon>
        <taxon>Bacillati</taxon>
        <taxon>Bacillota</taxon>
        <taxon>Clostridia</taxon>
        <taxon>Eubacteriales</taxon>
        <taxon>Symbiobacteriaceae</taxon>
        <taxon>Symbiobacterium</taxon>
    </lineage>
</organism>
<evidence type="ECO:0008006" key="4">
    <source>
        <dbReference type="Google" id="ProtNLM"/>
    </source>
</evidence>
<dbReference type="OrthoDB" id="9782128at2"/>
<proteinExistence type="predicted"/>
<sequence>MRLRDTRARLILSSPMTRSLQTAAILSRAPDLPLAVEFDLYEWLPDLTQTYDSSAVATAAAAEMSQCGGDWPEGQRLGWEPLSQVRRRVLAVLSRYDEDDGHVIVVCHGTVIPALTGRPLGCGEHIPYRLPPEARPPADSPPRQAPPAVR</sequence>
<name>Q67NK8_SYMTH</name>
<dbReference type="SUPFAM" id="SSF53254">
    <property type="entry name" value="Phosphoglycerate mutase-like"/>
    <property type="match status" value="1"/>
</dbReference>
<dbReference type="InterPro" id="IPR029033">
    <property type="entry name" value="His_PPase_superfam"/>
</dbReference>
<dbReference type="RefSeq" id="WP_011195878.1">
    <property type="nucleotide sequence ID" value="NC_006177.1"/>
</dbReference>
<protein>
    <recommendedName>
        <fullName evidence="4">Phosphoglycerate mutase</fullName>
    </recommendedName>
</protein>
<dbReference type="Gene3D" id="3.40.50.1240">
    <property type="entry name" value="Phosphoglycerate mutase-like"/>
    <property type="match status" value="1"/>
</dbReference>
<dbReference type="EMBL" id="AP006840">
    <property type="protein sequence ID" value="BAD40735.1"/>
    <property type="molecule type" value="Genomic_DNA"/>
</dbReference>
<gene>
    <name evidence="2" type="ordered locus">STH1750</name>
</gene>
<reference evidence="2 3" key="1">
    <citation type="journal article" date="2004" name="Nucleic Acids Res.">
        <title>Genome sequence of Symbiobacterium thermophilum, an uncultivable bacterium that depends on microbial commensalism.</title>
        <authorList>
            <person name="Ueda K."/>
            <person name="Yamashita A."/>
            <person name="Ishikawa J."/>
            <person name="Shimada M."/>
            <person name="Watsuji T."/>
            <person name="Morimura K."/>
            <person name="Ikeda H."/>
            <person name="Hattori M."/>
            <person name="Beppu T."/>
        </authorList>
    </citation>
    <scope>NUCLEOTIDE SEQUENCE [LARGE SCALE GENOMIC DNA]</scope>
    <source>
        <strain evidence="3">T / IAM 14863</strain>
    </source>
</reference>
<dbReference type="InterPro" id="IPR013078">
    <property type="entry name" value="His_Pase_superF_clade-1"/>
</dbReference>
<evidence type="ECO:0000256" key="1">
    <source>
        <dbReference type="SAM" id="MobiDB-lite"/>
    </source>
</evidence>
<keyword evidence="3" id="KW-1185">Reference proteome</keyword>
<dbReference type="KEGG" id="sth:STH1750"/>
<dbReference type="Proteomes" id="UP000000417">
    <property type="component" value="Chromosome"/>
</dbReference>
<feature type="region of interest" description="Disordered" evidence="1">
    <location>
        <begin position="128"/>
        <end position="150"/>
    </location>
</feature>
<dbReference type="eggNOG" id="COG0406">
    <property type="taxonomic scope" value="Bacteria"/>
</dbReference>
<dbReference type="Pfam" id="PF00300">
    <property type="entry name" value="His_Phos_1"/>
    <property type="match status" value="1"/>
</dbReference>
<dbReference type="HOGENOM" id="CLU_1739600_0_0_9"/>
<accession>Q67NK8</accession>
<evidence type="ECO:0000313" key="3">
    <source>
        <dbReference type="Proteomes" id="UP000000417"/>
    </source>
</evidence>
<dbReference type="AlphaFoldDB" id="Q67NK8"/>
<feature type="compositionally biased region" description="Pro residues" evidence="1">
    <location>
        <begin position="129"/>
        <end position="150"/>
    </location>
</feature>
<dbReference type="STRING" id="292459.STH1750"/>